<reference evidence="3 4" key="1">
    <citation type="submission" date="2022-08" db="EMBL/GenBank/DDBJ databases">
        <authorList>
            <person name="Somphong A."/>
            <person name="Phongsopitanun W."/>
        </authorList>
    </citation>
    <scope>NUCLEOTIDE SEQUENCE [LARGE SCALE GENOMIC DNA]</scope>
    <source>
        <strain evidence="3 4">LP11</strain>
    </source>
</reference>
<feature type="chain" id="PRO_5046900596" evidence="1">
    <location>
        <begin position="23"/>
        <end position="268"/>
    </location>
</feature>
<dbReference type="InterPro" id="IPR013830">
    <property type="entry name" value="SGNH_hydro"/>
</dbReference>
<dbReference type="CDD" id="cd01823">
    <property type="entry name" value="SEST_like"/>
    <property type="match status" value="1"/>
</dbReference>
<dbReference type="Proteomes" id="UP001205612">
    <property type="component" value="Unassembled WGS sequence"/>
</dbReference>
<dbReference type="Gene3D" id="3.40.50.1110">
    <property type="entry name" value="SGNH hydrolase"/>
    <property type="match status" value="1"/>
</dbReference>
<dbReference type="InterPro" id="IPR037460">
    <property type="entry name" value="SEST-like"/>
</dbReference>
<sequence length="268" mass="27725">MRRSRTASCVSAFLLACACAFAGPVKAPAASAGAALDYVALGDSYSAGVGAGNYVGADRSCFRSNRAYPVLWAAAHASSFSFAACNGAQTDDVLEGQLGTLGPGTDLVTLSVGGSDSGYAAVMAICVLPGSGACLSAVARAHTYIDGTLPGNLDRLYTAIRGRAPAARVVVLGYPHFYQPHGTCQGGLHDAERAALNDAVDHLDRVIARQAAAHGFTFADPRRAFTGHEICSVSPWLRSVNWMNLTESYHPTASGQADGYLPLLADAL</sequence>
<evidence type="ECO:0000259" key="2">
    <source>
        <dbReference type="Pfam" id="PF13472"/>
    </source>
</evidence>
<keyword evidence="3" id="KW-0378">Hydrolase</keyword>
<evidence type="ECO:0000313" key="4">
    <source>
        <dbReference type="Proteomes" id="UP001205612"/>
    </source>
</evidence>
<gene>
    <name evidence="3" type="ORF">NX794_18145</name>
</gene>
<organism evidence="3 4">
    <name type="scientific">Streptomyces pyxinicus</name>
    <dbReference type="NCBI Taxonomy" id="2970331"/>
    <lineage>
        <taxon>Bacteria</taxon>
        <taxon>Bacillati</taxon>
        <taxon>Actinomycetota</taxon>
        <taxon>Actinomycetes</taxon>
        <taxon>Kitasatosporales</taxon>
        <taxon>Streptomycetaceae</taxon>
        <taxon>Streptomyces</taxon>
    </lineage>
</organism>
<dbReference type="SUPFAM" id="SSF52266">
    <property type="entry name" value="SGNH hydrolase"/>
    <property type="match status" value="1"/>
</dbReference>
<feature type="signal peptide" evidence="1">
    <location>
        <begin position="1"/>
        <end position="22"/>
    </location>
</feature>
<protein>
    <submittedName>
        <fullName evidence="3">SGNH/GDSL hydrolase family protein</fullName>
    </submittedName>
</protein>
<dbReference type="InterPro" id="IPR036514">
    <property type="entry name" value="SGNH_hydro_sf"/>
</dbReference>
<keyword evidence="4" id="KW-1185">Reference proteome</keyword>
<dbReference type="PROSITE" id="PS51257">
    <property type="entry name" value="PROKAR_LIPOPROTEIN"/>
    <property type="match status" value="1"/>
</dbReference>
<name>A0ABT2B3L6_9ACTN</name>
<dbReference type="Pfam" id="PF13472">
    <property type="entry name" value="Lipase_GDSL_2"/>
    <property type="match status" value="1"/>
</dbReference>
<evidence type="ECO:0000313" key="3">
    <source>
        <dbReference type="EMBL" id="MCS0603118.1"/>
    </source>
</evidence>
<dbReference type="PANTHER" id="PTHR37981:SF1">
    <property type="entry name" value="SGNH HYDROLASE-TYPE ESTERASE DOMAIN-CONTAINING PROTEIN"/>
    <property type="match status" value="1"/>
</dbReference>
<dbReference type="PANTHER" id="PTHR37981">
    <property type="entry name" value="LIPASE 2"/>
    <property type="match status" value="1"/>
</dbReference>
<dbReference type="RefSeq" id="WP_258779598.1">
    <property type="nucleotide sequence ID" value="NZ_JANUGP010000012.1"/>
</dbReference>
<keyword evidence="1" id="KW-0732">Signal</keyword>
<dbReference type="EMBL" id="JANUGP010000012">
    <property type="protein sequence ID" value="MCS0603118.1"/>
    <property type="molecule type" value="Genomic_DNA"/>
</dbReference>
<evidence type="ECO:0000256" key="1">
    <source>
        <dbReference type="SAM" id="SignalP"/>
    </source>
</evidence>
<accession>A0ABT2B3L6</accession>
<comment type="caution">
    <text evidence="3">The sequence shown here is derived from an EMBL/GenBank/DDBJ whole genome shotgun (WGS) entry which is preliminary data.</text>
</comment>
<dbReference type="GO" id="GO:0016787">
    <property type="term" value="F:hydrolase activity"/>
    <property type="evidence" value="ECO:0007669"/>
    <property type="project" value="UniProtKB-KW"/>
</dbReference>
<proteinExistence type="predicted"/>
<feature type="domain" description="SGNH hydrolase-type esterase" evidence="2">
    <location>
        <begin position="40"/>
        <end position="257"/>
    </location>
</feature>